<feature type="compositionally biased region" description="Gly residues" evidence="6">
    <location>
        <begin position="1"/>
        <end position="15"/>
    </location>
</feature>
<keyword evidence="8" id="KW-1185">Reference proteome</keyword>
<dbReference type="PANTHER" id="PTHR46481:SF10">
    <property type="entry name" value="ZINC FINGER BED DOMAIN-CONTAINING PROTEIN 39"/>
    <property type="match status" value="1"/>
</dbReference>
<protein>
    <submittedName>
        <fullName evidence="7">Transposable element Hobo transposase</fullName>
    </submittedName>
</protein>
<gene>
    <name evidence="7" type="ORF">KUF71_009264</name>
</gene>
<dbReference type="EMBL" id="JAHWGI010000985">
    <property type="protein sequence ID" value="KAK3919977.1"/>
    <property type="molecule type" value="Genomic_DNA"/>
</dbReference>
<reference evidence="7" key="1">
    <citation type="submission" date="2021-07" db="EMBL/GenBank/DDBJ databases">
        <authorList>
            <person name="Catto M.A."/>
            <person name="Jacobson A."/>
            <person name="Kennedy G."/>
            <person name="Labadie P."/>
            <person name="Hunt B.G."/>
            <person name="Srinivasan R."/>
        </authorList>
    </citation>
    <scope>NUCLEOTIDE SEQUENCE</scope>
    <source>
        <strain evidence="7">PL_HMW_Pooled</strain>
        <tissue evidence="7">Head</tissue>
    </source>
</reference>
<dbReference type="PANTHER" id="PTHR46481">
    <property type="entry name" value="ZINC FINGER BED DOMAIN-CONTAINING PROTEIN 4"/>
    <property type="match status" value="1"/>
</dbReference>
<feature type="compositionally biased region" description="Basic and acidic residues" evidence="6">
    <location>
        <begin position="23"/>
        <end position="32"/>
    </location>
</feature>
<dbReference type="SUPFAM" id="SSF140996">
    <property type="entry name" value="Hermes dimerisation domain"/>
    <property type="match status" value="1"/>
</dbReference>
<sequence length="437" mass="47309">MNAGAGGQGGAGPAAGKGSRRQKIQEDNEKKAEVKCKIDQGEYIVVRVLDDKGVPCTSPAWQKFGRVAIAPPPGSPPEAKPTLLKYVQCLNTCKRIKMLGSGRGALADHVCPVQQNNGVVVVPPSAMNDFNHKLVEFFAGNLLPLSLASAPELHALVRAAISLGARFGNVQPENVIPHPTTMARLTASYADGVRGKLIETLREDLEDGMVSATVDGWTDSQTSRKYLGHTAEYINKEFELEDHVLFTPHVDAESVTGSFIREEINSNLSALSLDPEKVKLHYVTDGGSDIVSAVSESTRTYCMDHCTNLVVKKALNPQLTKLNLYGERGGAIVDGVKNAVNIIKCSRKKQHVDLKKALVKGPENRTKQVQFRSCLPMLRAASRKFSQVKKAAKDLGDNSLEEIKLTDLKDLIAHISALESLATKTDNCFVGANFTNS</sequence>
<evidence type="ECO:0000256" key="4">
    <source>
        <dbReference type="ARBA" id="ARBA00022833"/>
    </source>
</evidence>
<evidence type="ECO:0000256" key="1">
    <source>
        <dbReference type="ARBA" id="ARBA00004123"/>
    </source>
</evidence>
<accession>A0AAE1HEV0</accession>
<dbReference type="InterPro" id="IPR012337">
    <property type="entry name" value="RNaseH-like_sf"/>
</dbReference>
<evidence type="ECO:0000256" key="3">
    <source>
        <dbReference type="ARBA" id="ARBA00022771"/>
    </source>
</evidence>
<keyword evidence="3" id="KW-0863">Zinc-finger</keyword>
<proteinExistence type="predicted"/>
<dbReference type="SUPFAM" id="SSF53098">
    <property type="entry name" value="Ribonuclease H-like"/>
    <property type="match status" value="1"/>
</dbReference>
<dbReference type="Gene3D" id="1.10.10.1070">
    <property type="entry name" value="Zinc finger, BED domain-containing"/>
    <property type="match status" value="1"/>
</dbReference>
<comment type="subcellular location">
    <subcellularLocation>
        <location evidence="1">Nucleus</location>
    </subcellularLocation>
</comment>
<evidence type="ECO:0000313" key="8">
    <source>
        <dbReference type="Proteomes" id="UP001219518"/>
    </source>
</evidence>
<name>A0AAE1HEV0_9NEOP</name>
<organism evidence="7 8">
    <name type="scientific">Frankliniella fusca</name>
    <dbReference type="NCBI Taxonomy" id="407009"/>
    <lineage>
        <taxon>Eukaryota</taxon>
        <taxon>Metazoa</taxon>
        <taxon>Ecdysozoa</taxon>
        <taxon>Arthropoda</taxon>
        <taxon>Hexapoda</taxon>
        <taxon>Insecta</taxon>
        <taxon>Pterygota</taxon>
        <taxon>Neoptera</taxon>
        <taxon>Paraneoptera</taxon>
        <taxon>Thysanoptera</taxon>
        <taxon>Terebrantia</taxon>
        <taxon>Thripoidea</taxon>
        <taxon>Thripidae</taxon>
        <taxon>Frankliniella</taxon>
    </lineage>
</organism>
<keyword evidence="2" id="KW-0479">Metal-binding</keyword>
<reference evidence="7" key="2">
    <citation type="journal article" date="2023" name="BMC Genomics">
        <title>Pest status, molecular evolution, and epigenetic factors derived from the genome assembly of Frankliniella fusca, a thysanopteran phytovirus vector.</title>
        <authorList>
            <person name="Catto M.A."/>
            <person name="Labadie P.E."/>
            <person name="Jacobson A.L."/>
            <person name="Kennedy G.G."/>
            <person name="Srinivasan R."/>
            <person name="Hunt B.G."/>
        </authorList>
    </citation>
    <scope>NUCLEOTIDE SEQUENCE</scope>
    <source>
        <strain evidence="7">PL_HMW_Pooled</strain>
    </source>
</reference>
<dbReference type="GO" id="GO:0005634">
    <property type="term" value="C:nucleus"/>
    <property type="evidence" value="ECO:0007669"/>
    <property type="project" value="UniProtKB-SubCell"/>
</dbReference>
<evidence type="ECO:0000256" key="2">
    <source>
        <dbReference type="ARBA" id="ARBA00022723"/>
    </source>
</evidence>
<feature type="region of interest" description="Disordered" evidence="6">
    <location>
        <begin position="1"/>
        <end position="32"/>
    </location>
</feature>
<comment type="caution">
    <text evidence="7">The sequence shown here is derived from an EMBL/GenBank/DDBJ whole genome shotgun (WGS) entry which is preliminary data.</text>
</comment>
<evidence type="ECO:0000313" key="7">
    <source>
        <dbReference type="EMBL" id="KAK3919977.1"/>
    </source>
</evidence>
<evidence type="ECO:0000256" key="5">
    <source>
        <dbReference type="ARBA" id="ARBA00023242"/>
    </source>
</evidence>
<dbReference type="Proteomes" id="UP001219518">
    <property type="component" value="Unassembled WGS sequence"/>
</dbReference>
<keyword evidence="4" id="KW-0862">Zinc</keyword>
<evidence type="ECO:0000256" key="6">
    <source>
        <dbReference type="SAM" id="MobiDB-lite"/>
    </source>
</evidence>
<dbReference type="InterPro" id="IPR052035">
    <property type="entry name" value="ZnF_BED_domain_contain"/>
</dbReference>
<dbReference type="AlphaFoldDB" id="A0AAE1HEV0"/>
<dbReference type="GO" id="GO:0008270">
    <property type="term" value="F:zinc ion binding"/>
    <property type="evidence" value="ECO:0007669"/>
    <property type="project" value="UniProtKB-KW"/>
</dbReference>
<keyword evidence="5" id="KW-0539">Nucleus</keyword>